<dbReference type="RefSeq" id="WP_229644884.1">
    <property type="nucleotide sequence ID" value="NZ_BSDO01000004.1"/>
</dbReference>
<keyword evidence="5" id="KW-1185">Reference proteome</keyword>
<evidence type="ECO:0000313" key="2">
    <source>
        <dbReference type="EMBL" id="GLI23384.1"/>
    </source>
</evidence>
<dbReference type="AlphaFoldDB" id="A0A9W6FK45"/>
<comment type="caution">
    <text evidence="2">The sequence shown here is derived from an EMBL/GenBank/DDBJ whole genome shotgun (WGS) entry which is preliminary data.</text>
</comment>
<dbReference type="Proteomes" id="UP001144397">
    <property type="component" value="Unassembled WGS sequence"/>
</dbReference>
<organism evidence="2 4">
    <name type="scientific">Xanthobacter flavus</name>
    <dbReference type="NCBI Taxonomy" id="281"/>
    <lineage>
        <taxon>Bacteria</taxon>
        <taxon>Pseudomonadati</taxon>
        <taxon>Pseudomonadota</taxon>
        <taxon>Alphaproteobacteria</taxon>
        <taxon>Hyphomicrobiales</taxon>
        <taxon>Xanthobacteraceae</taxon>
        <taxon>Xanthobacter</taxon>
    </lineage>
</organism>
<sequence length="105" mass="10785">MPLIRTLAAVTVASLSLMAPAMAETRIFLIDNSDGSSIDSCLASGAPCGQKVAEAWCRTHAYSQVIDFGRVTAHASAFTPSSVAPPAATCTGPLCPETVAITCSR</sequence>
<dbReference type="EMBL" id="BSDO01000004">
    <property type="protein sequence ID" value="GLI23384.1"/>
    <property type="molecule type" value="Genomic_DNA"/>
</dbReference>
<name>A0A9W6FK45_XANFL</name>
<evidence type="ECO:0000256" key="1">
    <source>
        <dbReference type="SAM" id="SignalP"/>
    </source>
</evidence>
<dbReference type="GeneID" id="95763846"/>
<evidence type="ECO:0000313" key="5">
    <source>
        <dbReference type="Proteomes" id="UP001245370"/>
    </source>
</evidence>
<proteinExistence type="predicted"/>
<accession>A0A9W6FK45</accession>
<reference evidence="2" key="1">
    <citation type="submission" date="2022-12" db="EMBL/GenBank/DDBJ databases">
        <title>Reference genome sequencing for broad-spectrum identification of bacterial and archaeal isolates by mass spectrometry.</title>
        <authorList>
            <person name="Sekiguchi Y."/>
            <person name="Tourlousse D.M."/>
        </authorList>
    </citation>
    <scope>NUCLEOTIDE SEQUENCE</scope>
    <source>
        <strain evidence="2">301</strain>
    </source>
</reference>
<gene>
    <name evidence="3" type="ORF">GGQ86_003077</name>
    <name evidence="2" type="ORF">XFLAVUS301_30580</name>
</gene>
<keyword evidence="1" id="KW-0732">Signal</keyword>
<protein>
    <submittedName>
        <fullName evidence="2">Uncharacterized protein</fullName>
    </submittedName>
</protein>
<reference evidence="3 5" key="2">
    <citation type="submission" date="2023-07" db="EMBL/GenBank/DDBJ databases">
        <title>Genomic Encyclopedia of Type Strains, Phase IV (KMG-IV): sequencing the most valuable type-strain genomes for metagenomic binning, comparative biology and taxonomic classification.</title>
        <authorList>
            <person name="Goeker M."/>
        </authorList>
    </citation>
    <scope>NUCLEOTIDE SEQUENCE [LARGE SCALE GENOMIC DNA]</scope>
    <source>
        <strain evidence="3 5">DSM 338</strain>
    </source>
</reference>
<evidence type="ECO:0000313" key="4">
    <source>
        <dbReference type="Proteomes" id="UP001144397"/>
    </source>
</evidence>
<feature type="chain" id="PRO_5040793354" evidence="1">
    <location>
        <begin position="24"/>
        <end position="105"/>
    </location>
</feature>
<feature type="signal peptide" evidence="1">
    <location>
        <begin position="1"/>
        <end position="23"/>
    </location>
</feature>
<dbReference type="EMBL" id="JAVDPY010000005">
    <property type="protein sequence ID" value="MDR6334595.1"/>
    <property type="molecule type" value="Genomic_DNA"/>
</dbReference>
<evidence type="ECO:0000313" key="3">
    <source>
        <dbReference type="EMBL" id="MDR6334595.1"/>
    </source>
</evidence>
<dbReference type="Proteomes" id="UP001245370">
    <property type="component" value="Unassembled WGS sequence"/>
</dbReference>